<gene>
    <name evidence="13" type="ORF">SeLEV6574_g02000</name>
    <name evidence="12" type="ORF">SeMB42_g04583</name>
</gene>
<keyword evidence="10" id="KW-0732">Signal</keyword>
<keyword evidence="2 7" id="KW-0240">DNA-directed RNA polymerase</keyword>
<organism evidence="12 14">
    <name type="scientific">Synchytrium endobioticum</name>
    <dbReference type="NCBI Taxonomy" id="286115"/>
    <lineage>
        <taxon>Eukaryota</taxon>
        <taxon>Fungi</taxon>
        <taxon>Fungi incertae sedis</taxon>
        <taxon>Chytridiomycota</taxon>
        <taxon>Chytridiomycota incertae sedis</taxon>
        <taxon>Chytridiomycetes</taxon>
        <taxon>Synchytriales</taxon>
        <taxon>Synchytriaceae</taxon>
        <taxon>Synchytrium</taxon>
    </lineage>
</organism>
<dbReference type="Gene3D" id="2.20.25.10">
    <property type="match status" value="1"/>
</dbReference>
<evidence type="ECO:0000256" key="7">
    <source>
        <dbReference type="PIRNR" id="PIRNR005586"/>
    </source>
</evidence>
<reference evidence="14 15" key="1">
    <citation type="journal article" date="2019" name="Sci. Rep.">
        <title>Comparative genomics of chytrid fungi reveal insights into the obligate biotrophic and pathogenic lifestyle of Synchytrium endobioticum.</title>
        <authorList>
            <person name="van de Vossenberg B.T.L.H."/>
            <person name="Warris S."/>
            <person name="Nguyen H.D.T."/>
            <person name="van Gent-Pelzer M.P.E."/>
            <person name="Joly D.L."/>
            <person name="van de Geest H.C."/>
            <person name="Bonants P.J.M."/>
            <person name="Smith D.S."/>
            <person name="Levesque C.A."/>
            <person name="van der Lee T.A.J."/>
        </authorList>
    </citation>
    <scope>NUCLEOTIDE SEQUENCE [LARGE SCALE GENOMIC DNA]</scope>
    <source>
        <strain evidence="13 15">LEV6574</strain>
        <strain evidence="12 14">MB42</strain>
    </source>
</reference>
<evidence type="ECO:0000256" key="10">
    <source>
        <dbReference type="SAM" id="SignalP"/>
    </source>
</evidence>
<evidence type="ECO:0000256" key="5">
    <source>
        <dbReference type="ARBA" id="ARBA00022833"/>
    </source>
</evidence>
<evidence type="ECO:0000313" key="15">
    <source>
        <dbReference type="Proteomes" id="UP000320475"/>
    </source>
</evidence>
<evidence type="ECO:0000256" key="4">
    <source>
        <dbReference type="ARBA" id="ARBA00022771"/>
    </source>
</evidence>
<dbReference type="EMBL" id="QEAM01000051">
    <property type="protein sequence ID" value="TPX48511.1"/>
    <property type="molecule type" value="Genomic_DNA"/>
</dbReference>
<dbReference type="PANTHER" id="PTHR11239">
    <property type="entry name" value="DNA-DIRECTED RNA POLYMERASE"/>
    <property type="match status" value="1"/>
</dbReference>
<dbReference type="GO" id="GO:0003676">
    <property type="term" value="F:nucleic acid binding"/>
    <property type="evidence" value="ECO:0007669"/>
    <property type="project" value="InterPro"/>
</dbReference>
<dbReference type="PIRSF" id="PIRSF005586">
    <property type="entry name" value="RNApol_RpoM"/>
    <property type="match status" value="1"/>
</dbReference>
<dbReference type="PANTHER" id="PTHR11239:SF14">
    <property type="entry name" value="DNA-DIRECTED RNA POLYMERASE I SUBUNIT RPA12"/>
    <property type="match status" value="1"/>
</dbReference>
<feature type="chain" id="PRO_5033463787" description="DNA-directed RNA polymerase subunit" evidence="10">
    <location>
        <begin position="29"/>
        <end position="123"/>
    </location>
</feature>
<feature type="binding site" evidence="8">
    <location>
        <position position="84"/>
    </location>
    <ligand>
        <name>Zn(2+)</name>
        <dbReference type="ChEBI" id="CHEBI:29105"/>
        <label>2</label>
    </ligand>
</feature>
<keyword evidence="3 8" id="KW-0479">Metal-binding</keyword>
<keyword evidence="14" id="KW-1185">Reference proteome</keyword>
<feature type="signal peptide" evidence="10">
    <location>
        <begin position="1"/>
        <end position="28"/>
    </location>
</feature>
<dbReference type="InterPro" id="IPR012164">
    <property type="entry name" value="Rpa12/Rpb9/Rpc10/TFS"/>
</dbReference>
<dbReference type="GO" id="GO:0006363">
    <property type="term" value="P:termination of RNA polymerase I transcription"/>
    <property type="evidence" value="ECO:0007669"/>
    <property type="project" value="TreeGrafter"/>
</dbReference>
<dbReference type="AlphaFoldDB" id="A0A507CXA9"/>
<dbReference type="PROSITE" id="PS51133">
    <property type="entry name" value="ZF_TFIIS_2"/>
    <property type="match status" value="1"/>
</dbReference>
<feature type="binding site" evidence="8">
    <location>
        <position position="18"/>
    </location>
    <ligand>
        <name>Zn(2+)</name>
        <dbReference type="ChEBI" id="CHEBI:29105"/>
        <label>1</label>
    </ligand>
</feature>
<feature type="binding site" evidence="8">
    <location>
        <position position="87"/>
    </location>
    <ligand>
        <name>Zn(2+)</name>
        <dbReference type="ChEBI" id="CHEBI:29105"/>
        <label>2</label>
    </ligand>
</feature>
<feature type="binding site" evidence="8">
    <location>
        <position position="15"/>
    </location>
    <ligand>
        <name>Zn(2+)</name>
        <dbReference type="ChEBI" id="CHEBI:29105"/>
        <label>1</label>
    </ligand>
</feature>
<dbReference type="OrthoDB" id="10056816at2759"/>
<evidence type="ECO:0000256" key="9">
    <source>
        <dbReference type="PIRSR" id="PIRSR005586-2"/>
    </source>
</evidence>
<accession>A0A507CXA9</accession>
<feature type="binding site" evidence="8">
    <location>
        <position position="37"/>
    </location>
    <ligand>
        <name>Zn(2+)</name>
        <dbReference type="ChEBI" id="CHEBI:29105"/>
        <label>1</label>
    </ligand>
</feature>
<comment type="subcellular location">
    <subcellularLocation>
        <location evidence="1">Nucleus</location>
        <location evidence="1">Nucleolus</location>
    </subcellularLocation>
</comment>
<dbReference type="STRING" id="286115.A0A507CXA9"/>
<feature type="zinc finger region" description="C4-type" evidence="9">
    <location>
        <begin position="15"/>
        <end position="37"/>
    </location>
</feature>
<name>A0A507CXA9_9FUNG</name>
<evidence type="ECO:0000256" key="8">
    <source>
        <dbReference type="PIRSR" id="PIRSR005586-1"/>
    </source>
</evidence>
<evidence type="ECO:0000313" key="13">
    <source>
        <dbReference type="EMBL" id="TPX48511.1"/>
    </source>
</evidence>
<sequence>MARPPQKQPHSLVFCLCCGALLDPPTEAETTITCHACATVVPAHLFEGIEVVSKSRPDAFPHRPKIKATSVQDNAKAATINEKCPKCDATELSFHTAQLRSADEGQTIFYSCVKCGYKFSINS</sequence>
<keyword evidence="6 7" id="KW-0539">Nucleus</keyword>
<dbReference type="SUPFAM" id="SSF57783">
    <property type="entry name" value="Zinc beta-ribbon"/>
    <property type="match status" value="1"/>
</dbReference>
<protein>
    <recommendedName>
        <fullName evidence="7">DNA-directed RNA polymerase subunit</fullName>
    </recommendedName>
</protein>
<dbReference type="InterPro" id="IPR001222">
    <property type="entry name" value="Znf_TFIIS"/>
</dbReference>
<feature type="binding site" evidence="8">
    <location>
        <position position="112"/>
    </location>
    <ligand>
        <name>Zn(2+)</name>
        <dbReference type="ChEBI" id="CHEBI:29105"/>
        <label>2</label>
    </ligand>
</feature>
<dbReference type="GO" id="GO:0005736">
    <property type="term" value="C:RNA polymerase I complex"/>
    <property type="evidence" value="ECO:0007669"/>
    <property type="project" value="TreeGrafter"/>
</dbReference>
<evidence type="ECO:0000256" key="3">
    <source>
        <dbReference type="ARBA" id="ARBA00022723"/>
    </source>
</evidence>
<dbReference type="GO" id="GO:0008270">
    <property type="term" value="F:zinc ion binding"/>
    <property type="evidence" value="ECO:0007669"/>
    <property type="project" value="UniProtKB-KW"/>
</dbReference>
<evidence type="ECO:0000256" key="2">
    <source>
        <dbReference type="ARBA" id="ARBA00022478"/>
    </source>
</evidence>
<keyword evidence="5 8" id="KW-0862">Zinc</keyword>
<evidence type="ECO:0000313" key="14">
    <source>
        <dbReference type="Proteomes" id="UP000317494"/>
    </source>
</evidence>
<comment type="similarity">
    <text evidence="7">Belongs to the archaeal rpoM/eukaryotic RPA12/RPB9/RPC11 RNA polymerase family.</text>
</comment>
<feature type="binding site" evidence="8">
    <location>
        <position position="115"/>
    </location>
    <ligand>
        <name>Zn(2+)</name>
        <dbReference type="ChEBI" id="CHEBI:29105"/>
        <label>2</label>
    </ligand>
</feature>
<dbReference type="CDD" id="cd10507">
    <property type="entry name" value="Zn-ribbon_RPA12"/>
    <property type="match status" value="1"/>
</dbReference>
<evidence type="ECO:0000259" key="11">
    <source>
        <dbReference type="PROSITE" id="PS51133"/>
    </source>
</evidence>
<feature type="domain" description="TFIIS-type" evidence="11">
    <location>
        <begin position="80"/>
        <end position="120"/>
    </location>
</feature>
<dbReference type="VEuPathDB" id="FungiDB:SeMB42_g04583"/>
<dbReference type="Proteomes" id="UP000317494">
    <property type="component" value="Unassembled WGS sequence"/>
</dbReference>
<dbReference type="Proteomes" id="UP000320475">
    <property type="component" value="Unassembled WGS sequence"/>
</dbReference>
<proteinExistence type="inferred from homology"/>
<dbReference type="InterPro" id="IPR034004">
    <property type="entry name" value="Zn_ribbon_RPA12_C"/>
</dbReference>
<comment type="caution">
    <text evidence="12">The sequence shown here is derived from an EMBL/GenBank/DDBJ whole genome shotgun (WGS) entry which is preliminary data.</text>
</comment>
<feature type="binding site" evidence="8">
    <location>
        <position position="34"/>
    </location>
    <ligand>
        <name>Zn(2+)</name>
        <dbReference type="ChEBI" id="CHEBI:29105"/>
        <label>1</label>
    </ligand>
</feature>
<dbReference type="SMART" id="SM00440">
    <property type="entry name" value="ZnF_C2C2"/>
    <property type="match status" value="1"/>
</dbReference>
<dbReference type="GO" id="GO:0003899">
    <property type="term" value="F:DNA-directed RNA polymerase activity"/>
    <property type="evidence" value="ECO:0007669"/>
    <property type="project" value="InterPro"/>
</dbReference>
<keyword evidence="4 9" id="KW-0863">Zinc-finger</keyword>
<evidence type="ECO:0000313" key="12">
    <source>
        <dbReference type="EMBL" id="TPX43796.1"/>
    </source>
</evidence>
<dbReference type="EMBL" id="QEAN01000189">
    <property type="protein sequence ID" value="TPX43796.1"/>
    <property type="molecule type" value="Genomic_DNA"/>
</dbReference>
<evidence type="ECO:0000256" key="6">
    <source>
        <dbReference type="ARBA" id="ARBA00023242"/>
    </source>
</evidence>
<evidence type="ECO:0000256" key="1">
    <source>
        <dbReference type="ARBA" id="ARBA00004604"/>
    </source>
</evidence>
<keyword evidence="7" id="KW-0804">Transcription</keyword>
<comment type="function">
    <text evidence="7">DNA-dependent RNA polymerase catalyzes the transcription of DNA into RNA using the four ribonucleoside triphosphates as substrates.</text>
</comment>
<dbReference type="Pfam" id="PF01096">
    <property type="entry name" value="Zn_ribbon_TFIIS"/>
    <property type="match status" value="1"/>
</dbReference>
<dbReference type="PROSITE" id="PS00466">
    <property type="entry name" value="ZF_TFIIS_1"/>
    <property type="match status" value="1"/>
</dbReference>